<keyword evidence="1" id="KW-1133">Transmembrane helix</keyword>
<proteinExistence type="predicted"/>
<accession>A0ABY7H4K7</accession>
<evidence type="ECO:0000313" key="2">
    <source>
        <dbReference type="EMBL" id="WAS94197.1"/>
    </source>
</evidence>
<dbReference type="RefSeq" id="WP_269036534.1">
    <property type="nucleotide sequence ID" value="NZ_CP114040.1"/>
</dbReference>
<keyword evidence="1" id="KW-0812">Transmembrane</keyword>
<dbReference type="Proteomes" id="UP001164459">
    <property type="component" value="Chromosome"/>
</dbReference>
<name>A0ABY7H4K7_9BACT</name>
<reference evidence="2" key="1">
    <citation type="submission" date="2022-11" db="EMBL/GenBank/DDBJ databases">
        <title>Minimal conservation of predation-associated metabolite biosynthetic gene clusters underscores biosynthetic potential of Myxococcota including descriptions for ten novel species: Archangium lansinium sp. nov., Myxococcus landrumus sp. nov., Nannocystis bai.</title>
        <authorList>
            <person name="Ahearne A."/>
            <person name="Stevens C."/>
            <person name="Dowd S."/>
        </authorList>
    </citation>
    <scope>NUCLEOTIDE SEQUENCE</scope>
    <source>
        <strain evidence="2">Fl3</strain>
    </source>
</reference>
<gene>
    <name evidence="2" type="ORF">O0S08_49375</name>
</gene>
<feature type="transmembrane region" description="Helical" evidence="1">
    <location>
        <begin position="82"/>
        <end position="105"/>
    </location>
</feature>
<evidence type="ECO:0000256" key="1">
    <source>
        <dbReference type="SAM" id="Phobius"/>
    </source>
</evidence>
<sequence length="370" mass="39835">MARRELPLCPVCGAWSPGPTPRCGHARDPRFTWQPRPWWDGLGEFLGAALFMLAAAVALIGVGPLLWSIFSDWPPRTLAEYFGVLGMLLVTGPTAMVGLGLLIMLPERYRGRAWLLVDLDPVPGDTVLGEVWVRRRAPVHGGVTRTIRTVITSHDCSDMSSKTAAWSTGEPRVVVAATLAGLAARGQIELSLHDTTGWTARPRDPPSPLRRSVVHVRRLPEKTAGLPRFEVRLLAGFAGGDDRELARELHLPLDSVSAEIGYSRNELPRSSWRGTGTPTAALREALLTAPPEFDDPALLAYHAALADPAVLADPASEPAPLAPPPALDDPAPIVAVLAAWQARDPERVGAVLDVVHKVVDELIPASVPTR</sequence>
<dbReference type="EMBL" id="CP114040">
    <property type="protein sequence ID" value="WAS94197.1"/>
    <property type="molecule type" value="Genomic_DNA"/>
</dbReference>
<evidence type="ECO:0000313" key="3">
    <source>
        <dbReference type="Proteomes" id="UP001164459"/>
    </source>
</evidence>
<feature type="transmembrane region" description="Helical" evidence="1">
    <location>
        <begin position="45"/>
        <end position="70"/>
    </location>
</feature>
<keyword evidence="1" id="KW-0472">Membrane</keyword>
<keyword evidence="3" id="KW-1185">Reference proteome</keyword>
<protein>
    <submittedName>
        <fullName evidence="2">Uncharacterized protein</fullName>
    </submittedName>
</protein>
<organism evidence="2 3">
    <name type="scientific">Nannocystis punicea</name>
    <dbReference type="NCBI Taxonomy" id="2995304"/>
    <lineage>
        <taxon>Bacteria</taxon>
        <taxon>Pseudomonadati</taxon>
        <taxon>Myxococcota</taxon>
        <taxon>Polyangia</taxon>
        <taxon>Nannocystales</taxon>
        <taxon>Nannocystaceae</taxon>
        <taxon>Nannocystis</taxon>
    </lineage>
</organism>